<dbReference type="Pfam" id="PF01326">
    <property type="entry name" value="PPDK_N"/>
    <property type="match status" value="1"/>
</dbReference>
<dbReference type="RefSeq" id="WP_189648783.1">
    <property type="nucleotide sequence ID" value="NZ_BMRC01000008.1"/>
</dbReference>
<feature type="domain" description="PEP-utilising enzyme mobile" evidence="2">
    <location>
        <begin position="773"/>
        <end position="843"/>
    </location>
</feature>
<keyword evidence="5" id="KW-1185">Reference proteome</keyword>
<gene>
    <name evidence="4" type="ORF">ACFFV7_22090</name>
</gene>
<dbReference type="InterPro" id="IPR013815">
    <property type="entry name" value="ATP_grasp_subdomain_1"/>
</dbReference>
<dbReference type="InterPro" id="IPR002192">
    <property type="entry name" value="PPDK_AMP/ATP-bd"/>
</dbReference>
<comment type="caution">
    <text evidence="4">The sequence shown here is derived from an EMBL/GenBank/DDBJ whole genome shotgun (WGS) entry which is preliminary data.</text>
</comment>
<dbReference type="InterPro" id="IPR051549">
    <property type="entry name" value="PEP_Utilizing_Enz"/>
</dbReference>
<evidence type="ECO:0000259" key="3">
    <source>
        <dbReference type="Pfam" id="PF01326"/>
    </source>
</evidence>
<dbReference type="SUPFAM" id="SSF56059">
    <property type="entry name" value="Glutathione synthetase ATP-binding domain-like"/>
    <property type="match status" value="1"/>
</dbReference>
<sequence length="846" mass="89338">MDAILKFPDIDGSMLGQAGGKAANLGVLTRAGLPVPPGFCVTTEAYRAITAGLGDVTDPAVARKHILDATIPAALARAVVEALPGGPVAVRSSATAEDLPYASFAGQQDTFLNVVGPEAVLDAVRRCWASLWTDRAVAYRESNGIDHRTVSLAVVVQRMVESRTAGVMFTANPVTGRRRQAVIDAAPGLGESVVSGAVNPDHFVVDPDSGRVLERRPGDKLLAVRPLPGGGVVHERAAASGEPCLTDGELRELAALGARVEELYGAPQDLEWAFDQAGELWLTQARPITTLFPVPGGHRGEGLRAYFCFSVAQGVFRPFTPMGLAAARAVSAGVSGLFGFPVAAPLAGAPAFAAAGGRLFIDVTGVLRSRVGRAVVPRVFDVMEARSARVLRGLFDDPRLSVTRRSVWPFARRVAAITLRHGVPVTFVRALADPAGAERRVRRQADAHLARLAPPTGASLTERVDHVARALIGQVVPIAPRAFPVAAAAVPMLLLAARLLKGRVAPGELQTVLRGAPRNVTTEMDLALWALAQRLRRDPAVAARFLSEPPALLAREPLPAPVRDFLDEYGHRAVAEIDLGLPRWSEDPTHVIGMLANYLRLEDPALAPDVLFARGAAEAEAMVEELAGRVGGLRGRVVRFALGRARELVGVRELPKFLIVRIFAALRAQLLDVGRELAGRGLLDAPGDVFFLTLAEAKSGRDLRGRVAERRERHERELRRRHVPRVLLSDGTEPEAVASGGAAEGALTGSPASPGQVTGVARVVLDPVGAHLEPGEILVCPSTDPGWTPLFLTAGGLVMEMGGSNSHGAVVAREYGIPAVVGVPHAVERIRTGQTVTVDGTAGTVA</sequence>
<dbReference type="Gene3D" id="3.30.470.20">
    <property type="entry name" value="ATP-grasp fold, B domain"/>
    <property type="match status" value="1"/>
</dbReference>
<dbReference type="PANTHER" id="PTHR43615:SF1">
    <property type="entry name" value="PPDK_N DOMAIN-CONTAINING PROTEIN"/>
    <property type="match status" value="1"/>
</dbReference>
<dbReference type="SUPFAM" id="SSF52009">
    <property type="entry name" value="Phosphohistidine domain"/>
    <property type="match status" value="1"/>
</dbReference>
<name>A0ABV5IIM2_9ACTN</name>
<evidence type="ECO:0000259" key="2">
    <source>
        <dbReference type="Pfam" id="PF00391"/>
    </source>
</evidence>
<dbReference type="Gene3D" id="3.30.1490.20">
    <property type="entry name" value="ATP-grasp fold, A domain"/>
    <property type="match status" value="1"/>
</dbReference>
<protein>
    <submittedName>
        <fullName evidence="4">PEP/pyruvate-binding domain-containing protein</fullName>
    </submittedName>
</protein>
<accession>A0ABV5IIM2</accession>
<dbReference type="Gene3D" id="3.50.30.10">
    <property type="entry name" value="Phosphohistidine domain"/>
    <property type="match status" value="1"/>
</dbReference>
<feature type="domain" description="Pyruvate phosphate dikinase AMP/ATP-binding" evidence="3">
    <location>
        <begin position="17"/>
        <end position="290"/>
    </location>
</feature>
<evidence type="ECO:0000313" key="5">
    <source>
        <dbReference type="Proteomes" id="UP001589647"/>
    </source>
</evidence>
<proteinExistence type="predicted"/>
<reference evidence="4 5" key="1">
    <citation type="submission" date="2024-09" db="EMBL/GenBank/DDBJ databases">
        <authorList>
            <person name="Sun Q."/>
            <person name="Mori K."/>
        </authorList>
    </citation>
    <scope>NUCLEOTIDE SEQUENCE [LARGE SCALE GENOMIC DNA]</scope>
    <source>
        <strain evidence="4 5">CCM 3426</strain>
    </source>
</reference>
<dbReference type="InterPro" id="IPR036637">
    <property type="entry name" value="Phosphohistidine_dom_sf"/>
</dbReference>
<dbReference type="Pfam" id="PF00391">
    <property type="entry name" value="PEP-utilizers"/>
    <property type="match status" value="1"/>
</dbReference>
<dbReference type="EMBL" id="JBHMEI010000016">
    <property type="protein sequence ID" value="MFB9203898.1"/>
    <property type="molecule type" value="Genomic_DNA"/>
</dbReference>
<dbReference type="PANTHER" id="PTHR43615">
    <property type="entry name" value="PHOSPHOENOLPYRUVATE SYNTHASE-RELATED"/>
    <property type="match status" value="1"/>
</dbReference>
<feature type="region of interest" description="Disordered" evidence="1">
    <location>
        <begin position="733"/>
        <end position="753"/>
    </location>
</feature>
<dbReference type="Proteomes" id="UP001589647">
    <property type="component" value="Unassembled WGS sequence"/>
</dbReference>
<evidence type="ECO:0000256" key="1">
    <source>
        <dbReference type="SAM" id="MobiDB-lite"/>
    </source>
</evidence>
<dbReference type="InterPro" id="IPR008279">
    <property type="entry name" value="PEP-util_enz_mobile_dom"/>
</dbReference>
<evidence type="ECO:0000313" key="4">
    <source>
        <dbReference type="EMBL" id="MFB9203898.1"/>
    </source>
</evidence>
<organism evidence="4 5">
    <name type="scientific">Nonomuraea spiralis</name>
    <dbReference type="NCBI Taxonomy" id="46182"/>
    <lineage>
        <taxon>Bacteria</taxon>
        <taxon>Bacillati</taxon>
        <taxon>Actinomycetota</taxon>
        <taxon>Actinomycetes</taxon>
        <taxon>Streptosporangiales</taxon>
        <taxon>Streptosporangiaceae</taxon>
        <taxon>Nonomuraea</taxon>
    </lineage>
</organism>
<feature type="compositionally biased region" description="Low complexity" evidence="1">
    <location>
        <begin position="734"/>
        <end position="746"/>
    </location>
</feature>